<dbReference type="CDD" id="cd01427">
    <property type="entry name" value="HAD_like"/>
    <property type="match status" value="1"/>
</dbReference>
<dbReference type="Pfam" id="PF08282">
    <property type="entry name" value="Hydrolase_3"/>
    <property type="match status" value="1"/>
</dbReference>
<sequence>MKPLARPDSPRLVLCFDFDGTLHDPAAVPPVVDELFVCLQRLREERGAVWGINTGRAMNHVVEGLVESHFPFSPDWVVAREREIWYPNAVGRWVPDEGWNRQCEKDHRKFFKKIAKLLKRIRAEVEEHTGATWVEHDGDPAGLVSRTEEEMEWIVRRVVEMAADEPLLGWQRNSVYLRFGHRQYHKGSSLRKVAEGLGLGPAECFAIGDSHNDFEMLSPDAAGQVACPGNSVPEVRAHVASVGGYVCDLTHSRACVEAMEHFFPVAGGGADRG</sequence>
<dbReference type="InterPro" id="IPR036412">
    <property type="entry name" value="HAD-like_sf"/>
</dbReference>
<dbReference type="EMBL" id="JACHFD010000006">
    <property type="protein sequence ID" value="MBB5351423.1"/>
    <property type="molecule type" value="Genomic_DNA"/>
</dbReference>
<accession>A0A840V1X7</accession>
<evidence type="ECO:0000313" key="1">
    <source>
        <dbReference type="EMBL" id="MBB5351423.1"/>
    </source>
</evidence>
<keyword evidence="2" id="KW-1185">Reference proteome</keyword>
<name>A0A840V1X7_9BACT</name>
<reference evidence="1 2" key="1">
    <citation type="submission" date="2020-08" db="EMBL/GenBank/DDBJ databases">
        <title>Genomic Encyclopedia of Type Strains, Phase IV (KMG-IV): sequencing the most valuable type-strain genomes for metagenomic binning, comparative biology and taxonomic classification.</title>
        <authorList>
            <person name="Goeker M."/>
        </authorList>
    </citation>
    <scope>NUCLEOTIDE SEQUENCE [LARGE SCALE GENOMIC DNA]</scope>
    <source>
        <strain evidence="1 2">YC6886</strain>
    </source>
</reference>
<dbReference type="SUPFAM" id="SSF56784">
    <property type="entry name" value="HAD-like"/>
    <property type="match status" value="1"/>
</dbReference>
<organism evidence="1 2">
    <name type="scientific">Haloferula luteola</name>
    <dbReference type="NCBI Taxonomy" id="595692"/>
    <lineage>
        <taxon>Bacteria</taxon>
        <taxon>Pseudomonadati</taxon>
        <taxon>Verrucomicrobiota</taxon>
        <taxon>Verrucomicrobiia</taxon>
        <taxon>Verrucomicrobiales</taxon>
        <taxon>Verrucomicrobiaceae</taxon>
        <taxon>Haloferula</taxon>
    </lineage>
</organism>
<gene>
    <name evidence="1" type="ORF">HNR46_001659</name>
</gene>
<dbReference type="Gene3D" id="3.40.50.1000">
    <property type="entry name" value="HAD superfamily/HAD-like"/>
    <property type="match status" value="2"/>
</dbReference>
<comment type="caution">
    <text evidence="1">The sequence shown here is derived from an EMBL/GenBank/DDBJ whole genome shotgun (WGS) entry which is preliminary data.</text>
</comment>
<protein>
    <submittedName>
        <fullName evidence="1">Uncharacterized protein</fullName>
    </submittedName>
</protein>
<evidence type="ECO:0000313" key="2">
    <source>
        <dbReference type="Proteomes" id="UP000557717"/>
    </source>
</evidence>
<dbReference type="AlphaFoldDB" id="A0A840V1X7"/>
<dbReference type="Proteomes" id="UP000557717">
    <property type="component" value="Unassembled WGS sequence"/>
</dbReference>
<dbReference type="RefSeq" id="WP_184017563.1">
    <property type="nucleotide sequence ID" value="NZ_JACHFD010000006.1"/>
</dbReference>
<dbReference type="InterPro" id="IPR023214">
    <property type="entry name" value="HAD_sf"/>
</dbReference>
<proteinExistence type="predicted"/>